<comment type="caution">
    <text evidence="2">The sequence shown here is derived from an EMBL/GenBank/DDBJ whole genome shotgun (WGS) entry which is preliminary data.</text>
</comment>
<evidence type="ECO:0000259" key="1">
    <source>
        <dbReference type="Pfam" id="PF18401"/>
    </source>
</evidence>
<dbReference type="InterPro" id="IPR040694">
    <property type="entry name" value="UGGT_TRXL_2"/>
</dbReference>
<keyword evidence="3" id="KW-1185">Reference proteome</keyword>
<dbReference type="EMBL" id="JADAQX010000058">
    <property type="protein sequence ID" value="KAF8822388.1"/>
    <property type="molecule type" value="Genomic_DNA"/>
</dbReference>
<protein>
    <recommendedName>
        <fullName evidence="1">UGGT thioredoxin-like domain-containing protein</fullName>
    </recommendedName>
</protein>
<organism evidence="2 3">
    <name type="scientific">Cardiosporidium cionae</name>
    <dbReference type="NCBI Taxonomy" id="476202"/>
    <lineage>
        <taxon>Eukaryota</taxon>
        <taxon>Sar</taxon>
        <taxon>Alveolata</taxon>
        <taxon>Apicomplexa</taxon>
        <taxon>Aconoidasida</taxon>
        <taxon>Nephromycida</taxon>
        <taxon>Cardiosporidium</taxon>
    </lineage>
</organism>
<feature type="domain" description="UGGT thioredoxin-like" evidence="1">
    <location>
        <begin position="450"/>
        <end position="509"/>
    </location>
</feature>
<evidence type="ECO:0000313" key="2">
    <source>
        <dbReference type="EMBL" id="KAF8822388.1"/>
    </source>
</evidence>
<accession>A0ABQ7JEG3</accession>
<dbReference type="PANTHER" id="PTHR11226">
    <property type="entry name" value="UDP-GLUCOSE GLYCOPROTEIN:GLUCOSYLTRANSFERASE"/>
    <property type="match status" value="1"/>
</dbReference>
<evidence type="ECO:0000313" key="3">
    <source>
        <dbReference type="Proteomes" id="UP000823046"/>
    </source>
</evidence>
<dbReference type="Pfam" id="PF18401">
    <property type="entry name" value="Thioredoxin_13"/>
    <property type="match status" value="1"/>
</dbReference>
<dbReference type="Proteomes" id="UP000823046">
    <property type="component" value="Unassembled WGS sequence"/>
</dbReference>
<dbReference type="PANTHER" id="PTHR11226:SF0">
    <property type="entry name" value="UDP-GLUCOSE:GLYCOPROTEIN GLUCOSYLTRANSFERASE"/>
    <property type="match status" value="1"/>
</dbReference>
<name>A0ABQ7JEG3_9APIC</name>
<proteinExistence type="predicted"/>
<reference evidence="2 3" key="1">
    <citation type="journal article" date="2020" name="bioRxiv">
        <title>Metabolic contributions of an alphaproteobacterial endosymbiont in the apicomplexan Cardiosporidium cionae.</title>
        <authorList>
            <person name="Hunter E.S."/>
            <person name="Paight C.J."/>
            <person name="Lane C.E."/>
        </authorList>
    </citation>
    <scope>NUCLEOTIDE SEQUENCE [LARGE SCALE GENOMIC DNA]</scope>
    <source>
        <strain evidence="2">ESH_2018</strain>
    </source>
</reference>
<sequence length="513" mass="57719">MIRYRSLRFYTFSPFILFHFLLLVGNAVTPLHKWTLCGLISAAAVPPNELSAASYTQSSHLKRESSSPSSSSLSLPFILRSPWPFIPPAAEILEFLHHVSPDVSREFLFNFRKIPLSSTPTILNGTSRPLSQWHADVDAFALQSMSTLLHSPLVKAFASVAISNHYYSTQVQFSRSFEEDDIRRFIPSSSSSHTQTQRNALPDLPKPCPSSSSWFLIYPPSSHSFYAYPAIEGVPSAPPRPLYLCDPSSLRKLLEDLHRWTLEDFLASIPIASPAAGSAYKTSLTPPSVTSEDFSAPLFVRNSHVEHILFPFLLPTSVDVSVKNGLVILYGDFYDPEFPRFSEALHECIQAWERTSTDISTSPLWTVLFRHAYDKLSHHERDVPLSGFGIELAVKNPEYKTVDERDQEDTKELIKKTRKESSTVPEFSKEDEKLLKKFNFSSDVSKPDKILSAKEMETLGVQTISYALNSSTPFHHLEELLLNFPAYASHIVCQKISPAILKGLKMLHQTVTD</sequence>
<dbReference type="InterPro" id="IPR009448">
    <property type="entry name" value="UDP-g_GGtrans"/>
</dbReference>
<feature type="non-terminal residue" evidence="2">
    <location>
        <position position="513"/>
    </location>
</feature>
<gene>
    <name evidence="2" type="ORF">IE077_003849</name>
</gene>